<dbReference type="AlphaFoldDB" id="A0A448X899"/>
<dbReference type="Proteomes" id="UP000784294">
    <property type="component" value="Unassembled WGS sequence"/>
</dbReference>
<evidence type="ECO:0000313" key="2">
    <source>
        <dbReference type="Proteomes" id="UP000784294"/>
    </source>
</evidence>
<proteinExistence type="predicted"/>
<gene>
    <name evidence="1" type="ORF">PXEA_LOCUS24034</name>
</gene>
<comment type="caution">
    <text evidence="1">The sequence shown here is derived from an EMBL/GenBank/DDBJ whole genome shotgun (WGS) entry which is preliminary data.</text>
</comment>
<dbReference type="EMBL" id="CAAALY010113536">
    <property type="protein sequence ID" value="VEL30594.1"/>
    <property type="molecule type" value="Genomic_DNA"/>
</dbReference>
<evidence type="ECO:0000313" key="1">
    <source>
        <dbReference type="EMBL" id="VEL30594.1"/>
    </source>
</evidence>
<keyword evidence="2" id="KW-1185">Reference proteome</keyword>
<protein>
    <submittedName>
        <fullName evidence="1">Uncharacterized protein</fullName>
    </submittedName>
</protein>
<name>A0A448X899_9PLAT</name>
<sequence length="114" mass="12562">MLAVDISIQPGGLKVTIGHLFRNHSLPSRRNQFQACISWPASLHAQALATRTECILRINLFKPHHVSVSGCCSLVSPPSCPSTLRSLHTLHISMLAWLTSVRLSPRFASQRPLS</sequence>
<reference evidence="1" key="1">
    <citation type="submission" date="2018-11" db="EMBL/GenBank/DDBJ databases">
        <authorList>
            <consortium name="Pathogen Informatics"/>
        </authorList>
    </citation>
    <scope>NUCLEOTIDE SEQUENCE</scope>
</reference>
<accession>A0A448X899</accession>
<organism evidence="1 2">
    <name type="scientific">Protopolystoma xenopodis</name>
    <dbReference type="NCBI Taxonomy" id="117903"/>
    <lineage>
        <taxon>Eukaryota</taxon>
        <taxon>Metazoa</taxon>
        <taxon>Spiralia</taxon>
        <taxon>Lophotrochozoa</taxon>
        <taxon>Platyhelminthes</taxon>
        <taxon>Monogenea</taxon>
        <taxon>Polyopisthocotylea</taxon>
        <taxon>Polystomatidea</taxon>
        <taxon>Polystomatidae</taxon>
        <taxon>Protopolystoma</taxon>
    </lineage>
</organism>